<dbReference type="RefSeq" id="WP_136961205.1">
    <property type="nucleotide sequence ID" value="NZ_CP039690.1"/>
</dbReference>
<dbReference type="Pfam" id="PF06574">
    <property type="entry name" value="FAD_syn"/>
    <property type="match status" value="1"/>
</dbReference>
<evidence type="ECO:0000256" key="3">
    <source>
        <dbReference type="ARBA" id="ARBA00005201"/>
    </source>
</evidence>
<dbReference type="Proteomes" id="UP000298781">
    <property type="component" value="Chromosome"/>
</dbReference>
<dbReference type="InterPro" id="IPR015865">
    <property type="entry name" value="Riboflavin_kinase_bac/euk"/>
</dbReference>
<dbReference type="GO" id="GO:0009398">
    <property type="term" value="P:FMN biosynthetic process"/>
    <property type="evidence" value="ECO:0007669"/>
    <property type="project" value="UniProtKB-UniRule"/>
</dbReference>
<dbReference type="PIRSF" id="PIRSF004491">
    <property type="entry name" value="FAD_Synth"/>
    <property type="match status" value="1"/>
</dbReference>
<dbReference type="InterPro" id="IPR015864">
    <property type="entry name" value="FAD_synthase"/>
</dbReference>
<comment type="catalytic activity">
    <reaction evidence="13 15">
        <text>riboflavin + ATP = FMN + ADP + H(+)</text>
        <dbReference type="Rhea" id="RHEA:14357"/>
        <dbReference type="ChEBI" id="CHEBI:15378"/>
        <dbReference type="ChEBI" id="CHEBI:30616"/>
        <dbReference type="ChEBI" id="CHEBI:57986"/>
        <dbReference type="ChEBI" id="CHEBI:58210"/>
        <dbReference type="ChEBI" id="CHEBI:456216"/>
        <dbReference type="EC" id="2.7.1.26"/>
    </reaction>
</comment>
<dbReference type="PANTHER" id="PTHR22749">
    <property type="entry name" value="RIBOFLAVIN KINASE/FMN ADENYLYLTRANSFERASE"/>
    <property type="match status" value="1"/>
</dbReference>
<dbReference type="GO" id="GO:0006747">
    <property type="term" value="P:FAD biosynthetic process"/>
    <property type="evidence" value="ECO:0007669"/>
    <property type="project" value="UniProtKB-UniRule"/>
</dbReference>
<evidence type="ECO:0000256" key="9">
    <source>
        <dbReference type="ARBA" id="ARBA00022777"/>
    </source>
</evidence>
<evidence type="ECO:0000256" key="5">
    <source>
        <dbReference type="ARBA" id="ARBA00022643"/>
    </source>
</evidence>
<evidence type="ECO:0000256" key="10">
    <source>
        <dbReference type="ARBA" id="ARBA00022827"/>
    </source>
</evidence>
<dbReference type="EMBL" id="CP039690">
    <property type="protein sequence ID" value="QCI65759.1"/>
    <property type="molecule type" value="Genomic_DNA"/>
</dbReference>
<evidence type="ECO:0000313" key="17">
    <source>
        <dbReference type="EMBL" id="QCI65759.1"/>
    </source>
</evidence>
<keyword evidence="18" id="KW-1185">Reference proteome</keyword>
<dbReference type="OrthoDB" id="9803667at2"/>
<dbReference type="GO" id="GO:0008531">
    <property type="term" value="F:riboflavin kinase activity"/>
    <property type="evidence" value="ECO:0007669"/>
    <property type="project" value="UniProtKB-UniRule"/>
</dbReference>
<comment type="pathway">
    <text evidence="3 15">Cofactor biosynthesis; FMN biosynthesis; FMN from riboflavin (ATP route): step 1/1.</text>
</comment>
<evidence type="ECO:0000256" key="4">
    <source>
        <dbReference type="ARBA" id="ARBA00022630"/>
    </source>
</evidence>
<feature type="domain" description="Riboflavin kinase" evidence="16">
    <location>
        <begin position="196"/>
        <end position="319"/>
    </location>
</feature>
<evidence type="ECO:0000256" key="12">
    <source>
        <dbReference type="ARBA" id="ARBA00023268"/>
    </source>
</evidence>
<evidence type="ECO:0000256" key="6">
    <source>
        <dbReference type="ARBA" id="ARBA00022679"/>
    </source>
</evidence>
<protein>
    <recommendedName>
        <fullName evidence="15">Riboflavin biosynthesis protein</fullName>
    </recommendedName>
    <domain>
        <recommendedName>
            <fullName evidence="15">Riboflavin kinase</fullName>
            <ecNumber evidence="15">2.7.1.26</ecNumber>
        </recommendedName>
        <alternativeName>
            <fullName evidence="15">Flavokinase</fullName>
        </alternativeName>
    </domain>
    <domain>
        <recommendedName>
            <fullName evidence="15">FMN adenylyltransferase</fullName>
            <ecNumber evidence="15">2.7.7.2</ecNumber>
        </recommendedName>
        <alternativeName>
            <fullName evidence="15">FAD pyrophosphorylase</fullName>
        </alternativeName>
        <alternativeName>
            <fullName evidence="15">FAD synthase</fullName>
        </alternativeName>
    </domain>
</protein>
<keyword evidence="4 15" id="KW-0285">Flavoprotein</keyword>
<dbReference type="FunFam" id="2.40.30.30:FF:000003">
    <property type="entry name" value="Riboflavin biosynthesis protein"/>
    <property type="match status" value="1"/>
</dbReference>
<dbReference type="GO" id="GO:0005524">
    <property type="term" value="F:ATP binding"/>
    <property type="evidence" value="ECO:0007669"/>
    <property type="project" value="UniProtKB-UniRule"/>
</dbReference>
<evidence type="ECO:0000256" key="14">
    <source>
        <dbReference type="ARBA" id="ARBA00049494"/>
    </source>
</evidence>
<dbReference type="GO" id="GO:0009231">
    <property type="term" value="P:riboflavin biosynthetic process"/>
    <property type="evidence" value="ECO:0007669"/>
    <property type="project" value="InterPro"/>
</dbReference>
<evidence type="ECO:0000256" key="7">
    <source>
        <dbReference type="ARBA" id="ARBA00022695"/>
    </source>
</evidence>
<evidence type="ECO:0000256" key="1">
    <source>
        <dbReference type="ARBA" id="ARBA00002121"/>
    </source>
</evidence>
<dbReference type="InterPro" id="IPR023465">
    <property type="entry name" value="Riboflavin_kinase_dom_sf"/>
</dbReference>
<dbReference type="NCBIfam" id="TIGR00083">
    <property type="entry name" value="ribF"/>
    <property type="match status" value="1"/>
</dbReference>
<keyword evidence="10 15" id="KW-0274">FAD</keyword>
<keyword evidence="6 15" id="KW-0808">Transferase</keyword>
<name>A0A4D7AX45_9HYPH</name>
<dbReference type="InterPro" id="IPR014729">
    <property type="entry name" value="Rossmann-like_a/b/a_fold"/>
</dbReference>
<evidence type="ECO:0000256" key="8">
    <source>
        <dbReference type="ARBA" id="ARBA00022741"/>
    </source>
</evidence>
<evidence type="ECO:0000256" key="2">
    <source>
        <dbReference type="ARBA" id="ARBA00004726"/>
    </source>
</evidence>
<dbReference type="Pfam" id="PF01687">
    <property type="entry name" value="Flavokinase"/>
    <property type="match status" value="1"/>
</dbReference>
<dbReference type="UniPathway" id="UPA00276">
    <property type="reaction ID" value="UER00406"/>
</dbReference>
<dbReference type="InterPro" id="IPR002606">
    <property type="entry name" value="Riboflavin_kinase_bac"/>
</dbReference>
<keyword evidence="5 15" id="KW-0288">FMN</keyword>
<dbReference type="UniPathway" id="UPA00277">
    <property type="reaction ID" value="UER00407"/>
</dbReference>
<dbReference type="EC" id="2.7.7.2" evidence="15"/>
<dbReference type="Gene3D" id="3.40.50.620">
    <property type="entry name" value="HUPs"/>
    <property type="match status" value="1"/>
</dbReference>
<dbReference type="FunFam" id="3.40.50.620:FF:000021">
    <property type="entry name" value="Riboflavin biosynthesis protein"/>
    <property type="match status" value="1"/>
</dbReference>
<gene>
    <name evidence="17" type="ORF">E8M01_16995</name>
</gene>
<dbReference type="KEGG" id="pstg:E8M01_16995"/>
<evidence type="ECO:0000256" key="11">
    <source>
        <dbReference type="ARBA" id="ARBA00022840"/>
    </source>
</evidence>
<evidence type="ECO:0000256" key="15">
    <source>
        <dbReference type="PIRNR" id="PIRNR004491"/>
    </source>
</evidence>
<dbReference type="SUPFAM" id="SSF82114">
    <property type="entry name" value="Riboflavin kinase-like"/>
    <property type="match status" value="1"/>
</dbReference>
<evidence type="ECO:0000256" key="13">
    <source>
        <dbReference type="ARBA" id="ARBA00047880"/>
    </source>
</evidence>
<dbReference type="NCBIfam" id="NF004159">
    <property type="entry name" value="PRK05627.1-2"/>
    <property type="match status" value="1"/>
</dbReference>
<dbReference type="AlphaFoldDB" id="A0A4D7AX45"/>
<comment type="similarity">
    <text evidence="15">Belongs to the ribF family.</text>
</comment>
<reference evidence="17 18" key="1">
    <citation type="submission" date="2019-04" db="EMBL/GenBank/DDBJ databases">
        <title>Phreatobacter aquaticus sp. nov.</title>
        <authorList>
            <person name="Choi A."/>
        </authorList>
    </citation>
    <scope>NUCLEOTIDE SEQUENCE [LARGE SCALE GENOMIC DNA]</scope>
    <source>
        <strain evidence="17 18">KCTC 52518</strain>
    </source>
</reference>
<keyword evidence="8 15" id="KW-0547">Nucleotide-binding</keyword>
<dbReference type="Gene3D" id="2.40.30.30">
    <property type="entry name" value="Riboflavin kinase-like"/>
    <property type="match status" value="1"/>
</dbReference>
<dbReference type="PANTHER" id="PTHR22749:SF6">
    <property type="entry name" value="RIBOFLAVIN KINASE"/>
    <property type="match status" value="1"/>
</dbReference>
<dbReference type="InterPro" id="IPR023468">
    <property type="entry name" value="Riboflavin_kinase"/>
</dbReference>
<dbReference type="EC" id="2.7.1.26" evidence="15"/>
<sequence>MPLILPPQRPSPAFPVLAQATPMPDTLAGGVIAIGNFDGVHRGHQYVIEQTVGLARRLGRKALVLTFEPHPRAFFQPDRPLFRLADGPTKIRLLAALGLDAVAIAGFDKAFAALSAEDFVTQVLVGWLKAAHVVIGQDFHYGAARAGNAQSLIEAGIVHGFDVTRMTALCDGEATVSSTAIRDALMSGRIEDANALLGHAWFISTEVIHGDKRGRTLGYPTANLRLDPNSQLAHGIYAVKLGLDGIWHDAVASFGRRPTFDNGAPLLEVHVFDFSGDLYGREVDVAFAGYIREELKFDGLDALIAQMDEDSGKARAILARR</sequence>
<comment type="function">
    <text evidence="1">Catalyzes the phosphorylation of riboflavin to FMN followed by the adenylation of FMN to FAD.</text>
</comment>
<evidence type="ECO:0000313" key="18">
    <source>
        <dbReference type="Proteomes" id="UP000298781"/>
    </source>
</evidence>
<keyword evidence="11 15" id="KW-0067">ATP-binding</keyword>
<dbReference type="SMART" id="SM00904">
    <property type="entry name" value="Flavokinase"/>
    <property type="match status" value="1"/>
</dbReference>
<comment type="pathway">
    <text evidence="2 15">Cofactor biosynthesis; FAD biosynthesis; FAD from FMN: step 1/1.</text>
</comment>
<dbReference type="SUPFAM" id="SSF52374">
    <property type="entry name" value="Nucleotidylyl transferase"/>
    <property type="match status" value="1"/>
</dbReference>
<accession>A0A4D7AX45</accession>
<dbReference type="NCBIfam" id="NF004160">
    <property type="entry name" value="PRK05627.1-3"/>
    <property type="match status" value="1"/>
</dbReference>
<dbReference type="GO" id="GO:0003919">
    <property type="term" value="F:FMN adenylyltransferase activity"/>
    <property type="evidence" value="ECO:0007669"/>
    <property type="project" value="UniProtKB-UniRule"/>
</dbReference>
<keyword evidence="7 15" id="KW-0548">Nucleotidyltransferase</keyword>
<dbReference type="CDD" id="cd02064">
    <property type="entry name" value="FAD_synthetase_N"/>
    <property type="match status" value="1"/>
</dbReference>
<keyword evidence="9 15" id="KW-0418">Kinase</keyword>
<comment type="catalytic activity">
    <reaction evidence="14 15">
        <text>FMN + ATP + H(+) = FAD + diphosphate</text>
        <dbReference type="Rhea" id="RHEA:17237"/>
        <dbReference type="ChEBI" id="CHEBI:15378"/>
        <dbReference type="ChEBI" id="CHEBI:30616"/>
        <dbReference type="ChEBI" id="CHEBI:33019"/>
        <dbReference type="ChEBI" id="CHEBI:57692"/>
        <dbReference type="ChEBI" id="CHEBI:58210"/>
        <dbReference type="EC" id="2.7.7.2"/>
    </reaction>
</comment>
<keyword evidence="12" id="KW-0511">Multifunctional enzyme</keyword>
<organism evidence="17 18">
    <name type="scientific">Phreatobacter stygius</name>
    <dbReference type="NCBI Taxonomy" id="1940610"/>
    <lineage>
        <taxon>Bacteria</taxon>
        <taxon>Pseudomonadati</taxon>
        <taxon>Pseudomonadota</taxon>
        <taxon>Alphaproteobacteria</taxon>
        <taxon>Hyphomicrobiales</taxon>
        <taxon>Phreatobacteraceae</taxon>
        <taxon>Phreatobacter</taxon>
    </lineage>
</organism>
<proteinExistence type="inferred from homology"/>
<evidence type="ECO:0000259" key="16">
    <source>
        <dbReference type="SMART" id="SM00904"/>
    </source>
</evidence>